<protein>
    <submittedName>
        <fullName evidence="1">Metal-dependent HD superfamily phosphohydrolase</fullName>
    </submittedName>
</protein>
<name>A0ABV2IS72_9BURK</name>
<gene>
    <name evidence="1" type="ORF">ABIC99_003634</name>
</gene>
<comment type="caution">
    <text evidence="1">The sequence shown here is derived from an EMBL/GenBank/DDBJ whole genome shotgun (WGS) entry which is preliminary data.</text>
</comment>
<evidence type="ECO:0000313" key="1">
    <source>
        <dbReference type="EMBL" id="MET3605800.1"/>
    </source>
</evidence>
<organism evidence="1 2">
    <name type="scientific">Sphaerotilus sulfidivorans</name>
    <dbReference type="NCBI Taxonomy" id="639200"/>
    <lineage>
        <taxon>Bacteria</taxon>
        <taxon>Pseudomonadati</taxon>
        <taxon>Pseudomonadota</taxon>
        <taxon>Betaproteobacteria</taxon>
        <taxon>Burkholderiales</taxon>
        <taxon>Sphaerotilaceae</taxon>
        <taxon>Sphaerotilus</taxon>
    </lineage>
</organism>
<reference evidence="1 2" key="1">
    <citation type="submission" date="2024-06" db="EMBL/GenBank/DDBJ databases">
        <title>Genomic Encyclopedia of Type Strains, Phase IV (KMG-IV): sequencing the most valuable type-strain genomes for metagenomic binning, comparative biology and taxonomic classification.</title>
        <authorList>
            <person name="Goeker M."/>
        </authorList>
    </citation>
    <scope>NUCLEOTIDE SEQUENCE [LARGE SCALE GENOMIC DNA]</scope>
    <source>
        <strain evidence="1 2">D-501</strain>
    </source>
</reference>
<proteinExistence type="predicted"/>
<keyword evidence="2" id="KW-1185">Reference proteome</keyword>
<accession>A0ABV2IS72</accession>
<dbReference type="Proteomes" id="UP001549111">
    <property type="component" value="Unassembled WGS sequence"/>
</dbReference>
<evidence type="ECO:0000313" key="2">
    <source>
        <dbReference type="Proteomes" id="UP001549111"/>
    </source>
</evidence>
<sequence>MSRPERCRRKLPLGIQNLRDIREAGHDDADKSLLVDTSKALFEGNRVLFTRLAAESRRD</sequence>
<dbReference type="EMBL" id="JBEPLS010000024">
    <property type="protein sequence ID" value="MET3605800.1"/>
    <property type="molecule type" value="Genomic_DNA"/>
</dbReference>
<dbReference type="RefSeq" id="WP_244954264.1">
    <property type="nucleotide sequence ID" value="NZ_CP035707.1"/>
</dbReference>